<keyword evidence="1" id="KW-0472">Membrane</keyword>
<feature type="transmembrane region" description="Helical" evidence="1">
    <location>
        <begin position="48"/>
        <end position="66"/>
    </location>
</feature>
<keyword evidence="1" id="KW-1133">Transmembrane helix</keyword>
<evidence type="ECO:0000313" key="2">
    <source>
        <dbReference type="EMBL" id="CAD9341912.1"/>
    </source>
</evidence>
<proteinExistence type="predicted"/>
<reference evidence="2" key="1">
    <citation type="submission" date="2021-01" db="EMBL/GenBank/DDBJ databases">
        <authorList>
            <person name="Corre E."/>
            <person name="Pelletier E."/>
            <person name="Niang G."/>
            <person name="Scheremetjew M."/>
            <person name="Finn R."/>
            <person name="Kale V."/>
            <person name="Holt S."/>
            <person name="Cochrane G."/>
            <person name="Meng A."/>
            <person name="Brown T."/>
            <person name="Cohen L."/>
        </authorList>
    </citation>
    <scope>NUCLEOTIDE SEQUENCE</scope>
    <source>
        <strain evidence="3">GSO104</strain>
        <strain evidence="2">Pop2</strain>
    </source>
</reference>
<dbReference type="EMBL" id="HBNS01060047">
    <property type="protein sequence ID" value="CAE4666648.1"/>
    <property type="molecule type" value="Transcribed_RNA"/>
</dbReference>
<organism evidence="2">
    <name type="scientific">Ditylum brightwellii</name>
    <dbReference type="NCBI Taxonomy" id="49249"/>
    <lineage>
        <taxon>Eukaryota</taxon>
        <taxon>Sar</taxon>
        <taxon>Stramenopiles</taxon>
        <taxon>Ochrophyta</taxon>
        <taxon>Bacillariophyta</taxon>
        <taxon>Mediophyceae</taxon>
        <taxon>Lithodesmiophycidae</taxon>
        <taxon>Lithodesmiales</taxon>
        <taxon>Lithodesmiaceae</taxon>
        <taxon>Ditylum</taxon>
    </lineage>
</organism>
<dbReference type="EMBL" id="HBGN01026470">
    <property type="protein sequence ID" value="CAD9341912.1"/>
    <property type="molecule type" value="Transcribed_RNA"/>
</dbReference>
<name>A0A6S8ZJB1_9STRA</name>
<feature type="transmembrane region" description="Helical" evidence="1">
    <location>
        <begin position="143"/>
        <end position="163"/>
    </location>
</feature>
<feature type="transmembrane region" description="Helical" evidence="1">
    <location>
        <begin position="6"/>
        <end position="27"/>
    </location>
</feature>
<dbReference type="AlphaFoldDB" id="A0A6S8ZJB1"/>
<evidence type="ECO:0000313" key="3">
    <source>
        <dbReference type="EMBL" id="CAE4666648.1"/>
    </source>
</evidence>
<sequence length="287" mass="32084">MIMDALLAYLTGKFAFSAELQAFWMAFQGAMTVRRGANKDRNLTWFHAFMLTVVSSYAGAIFGPFWMGRPTSMLSNDLNFASCIVAFVFVNQLPFDMGFKIGNFFPIKFVTTIFAQLFRAMGLIKFCTIAFEVLKGSPSNYYPIPVFGPILFATFLGNFGGFFKNGFHEYLRNGMPWPFQNGFVCATFYHFFVHDQIGFIGVHLRNAINLIPGIKGGLDDKVFATVVVSAFMHIMAILQLPEFLGPSFSPFTIIGGVFNARSKLEAKVEKTKKSENEKISGGKDKDL</sequence>
<accession>A0A6S8ZJB1</accession>
<feature type="transmembrane region" description="Helical" evidence="1">
    <location>
        <begin position="78"/>
        <end position="95"/>
    </location>
</feature>
<gene>
    <name evidence="3" type="ORF">DBRI00130_LOCUS43208</name>
    <name evidence="2" type="ORF">DBRI1063_LOCUS17035</name>
</gene>
<protein>
    <submittedName>
        <fullName evidence="2">Uncharacterized protein</fullName>
    </submittedName>
</protein>
<evidence type="ECO:0000256" key="1">
    <source>
        <dbReference type="SAM" id="Phobius"/>
    </source>
</evidence>
<keyword evidence="1" id="KW-0812">Transmembrane</keyword>